<dbReference type="Proteomes" id="UP000424462">
    <property type="component" value="Chromosome"/>
</dbReference>
<sequence length="165" mass="18009">MTAPNSGSENPFENNPVDPSGDTSYGPSAQFPYESSAYQQYQYQQYPDPQQQNYAAPAKAAKGFLGALFDVNFDNFISLKFAKFIYILAIAIAGIALFLGWVLPVLGFLVDGSAGAGIGWLLFGWIPITVVALFHLVGIRLFLEFVISSIKTAENTTRLVETQGR</sequence>
<feature type="compositionally biased region" description="Polar residues" evidence="1">
    <location>
        <begin position="1"/>
        <end position="13"/>
    </location>
</feature>
<evidence type="ECO:0000313" key="3">
    <source>
        <dbReference type="EMBL" id="QGU06602.1"/>
    </source>
</evidence>
<dbReference type="EMBL" id="CP046455">
    <property type="protein sequence ID" value="QGU06602.1"/>
    <property type="molecule type" value="Genomic_DNA"/>
</dbReference>
<accession>A0A6B8VMA0</accession>
<feature type="region of interest" description="Disordered" evidence="1">
    <location>
        <begin position="1"/>
        <end position="31"/>
    </location>
</feature>
<feature type="transmembrane region" description="Helical" evidence="2">
    <location>
        <begin position="84"/>
        <end position="110"/>
    </location>
</feature>
<evidence type="ECO:0000256" key="1">
    <source>
        <dbReference type="SAM" id="MobiDB-lite"/>
    </source>
</evidence>
<evidence type="ECO:0000313" key="4">
    <source>
        <dbReference type="Proteomes" id="UP000424462"/>
    </source>
</evidence>
<dbReference type="AlphaFoldDB" id="A0A6B8VMA0"/>
<proteinExistence type="predicted"/>
<dbReference type="InterPro" id="IPR025557">
    <property type="entry name" value="DUF4282"/>
</dbReference>
<evidence type="ECO:0008006" key="5">
    <source>
        <dbReference type="Google" id="ProtNLM"/>
    </source>
</evidence>
<dbReference type="KEGG" id="cok:COCCU_03240"/>
<feature type="transmembrane region" description="Helical" evidence="2">
    <location>
        <begin position="122"/>
        <end position="143"/>
    </location>
</feature>
<keyword evidence="2" id="KW-1133">Transmembrane helix</keyword>
<organism evidence="3 4">
    <name type="scientific">Corynebacterium occultum</name>
    <dbReference type="NCBI Taxonomy" id="2675219"/>
    <lineage>
        <taxon>Bacteria</taxon>
        <taxon>Bacillati</taxon>
        <taxon>Actinomycetota</taxon>
        <taxon>Actinomycetes</taxon>
        <taxon>Mycobacteriales</taxon>
        <taxon>Corynebacteriaceae</taxon>
        <taxon>Corynebacterium</taxon>
    </lineage>
</organism>
<evidence type="ECO:0000256" key="2">
    <source>
        <dbReference type="SAM" id="Phobius"/>
    </source>
</evidence>
<reference evidence="3 4" key="1">
    <citation type="submission" date="2019-11" db="EMBL/GenBank/DDBJ databases">
        <title>Complete genome sequence of Corynebacterium kalinowskii 1959, a novel Corynebacterium species isolated from soil of a small paddock in Vilsendorf, Germany.</title>
        <authorList>
            <person name="Schaffert L."/>
            <person name="Ruwe M."/>
            <person name="Milse J."/>
            <person name="Hanuschka K."/>
            <person name="Ortseifen V."/>
            <person name="Droste J."/>
            <person name="Brandt D."/>
            <person name="Schlueter L."/>
            <person name="Kutter Y."/>
            <person name="Vinke S."/>
            <person name="Viehoefer P."/>
            <person name="Jacob L."/>
            <person name="Luebke N.-C."/>
            <person name="Schulte-Berndt E."/>
            <person name="Hain C."/>
            <person name="Linder M."/>
            <person name="Schmidt P."/>
            <person name="Wollenschlaeger L."/>
            <person name="Luttermann T."/>
            <person name="Thieme E."/>
            <person name="Hassa J."/>
            <person name="Haak M."/>
            <person name="Wittchen M."/>
            <person name="Mentz A."/>
            <person name="Persicke M."/>
            <person name="Busche T."/>
            <person name="Ruckert C."/>
        </authorList>
    </citation>
    <scope>NUCLEOTIDE SEQUENCE [LARGE SCALE GENOMIC DNA]</scope>
    <source>
        <strain evidence="3 4">2039</strain>
    </source>
</reference>
<keyword evidence="4" id="KW-1185">Reference proteome</keyword>
<name>A0A6B8VMA0_9CORY</name>
<dbReference type="RefSeq" id="WP_156230193.1">
    <property type="nucleotide sequence ID" value="NZ_CP046455.1"/>
</dbReference>
<dbReference type="Pfam" id="PF14110">
    <property type="entry name" value="DUF4282"/>
    <property type="match status" value="1"/>
</dbReference>
<protein>
    <recommendedName>
        <fullName evidence="5">DUF4282 domain-containing protein</fullName>
    </recommendedName>
</protein>
<keyword evidence="2" id="KW-0812">Transmembrane</keyword>
<keyword evidence="2" id="KW-0472">Membrane</keyword>
<gene>
    <name evidence="3" type="ORF">COCCU_03240</name>
</gene>